<reference evidence="4 5" key="1">
    <citation type="submission" date="2020-06" db="EMBL/GenBank/DDBJ databases">
        <title>High-quality draft genome of sulfate reducer Desulfobacter latus type strain AcrS2 isolated from marine sediment.</title>
        <authorList>
            <person name="Hoppe M."/>
            <person name="Larsen C.K."/>
            <person name="Marshall I.P.G."/>
            <person name="Schramm A."/>
            <person name="Marietou A.G."/>
        </authorList>
    </citation>
    <scope>NUCLEOTIDE SEQUENCE [LARGE SCALE GENOMIC DNA]</scope>
    <source>
        <strain evidence="4 5">AcRS2</strain>
    </source>
</reference>
<evidence type="ECO:0000256" key="1">
    <source>
        <dbReference type="ARBA" id="ARBA00022801"/>
    </source>
</evidence>
<dbReference type="InterPro" id="IPR014001">
    <property type="entry name" value="Helicase_ATP-bd"/>
</dbReference>
<dbReference type="GO" id="GO:0016787">
    <property type="term" value="F:hydrolase activity"/>
    <property type="evidence" value="ECO:0007669"/>
    <property type="project" value="UniProtKB-KW"/>
</dbReference>
<dbReference type="SMART" id="SM00490">
    <property type="entry name" value="HELICc"/>
    <property type="match status" value="1"/>
</dbReference>
<dbReference type="GO" id="GO:0005524">
    <property type="term" value="F:ATP binding"/>
    <property type="evidence" value="ECO:0007669"/>
    <property type="project" value="InterPro"/>
</dbReference>
<keyword evidence="4" id="KW-0347">Helicase</keyword>
<accession>A0A850TBX4</accession>
<dbReference type="PROSITE" id="PS51192">
    <property type="entry name" value="HELICASE_ATP_BIND_1"/>
    <property type="match status" value="1"/>
</dbReference>
<dbReference type="Gene3D" id="3.40.50.300">
    <property type="entry name" value="P-loop containing nucleotide triphosphate hydrolases"/>
    <property type="match status" value="1"/>
</dbReference>
<dbReference type="CDD" id="cd18012">
    <property type="entry name" value="DEXQc_arch_SWI2_SNF2"/>
    <property type="match status" value="1"/>
</dbReference>
<keyword evidence="1" id="KW-0378">Hydrolase</keyword>
<comment type="caution">
    <text evidence="4">The sequence shown here is derived from an EMBL/GenBank/DDBJ whole genome shotgun (WGS) entry which is preliminary data.</text>
</comment>
<evidence type="ECO:0000259" key="2">
    <source>
        <dbReference type="PROSITE" id="PS51192"/>
    </source>
</evidence>
<evidence type="ECO:0000313" key="4">
    <source>
        <dbReference type="EMBL" id="NWH05737.1"/>
    </source>
</evidence>
<dbReference type="PROSITE" id="PS51194">
    <property type="entry name" value="HELICASE_CTER"/>
    <property type="match status" value="1"/>
</dbReference>
<name>A0A850TBX4_9BACT</name>
<sequence>MHMEQNNRINQYRQLPAVMQRIIQLLSIQVLPFRQKDLLACLDTIGAKDAADGPIATKVLRPMLNQLEKQELIIKSPKGVSCPVSLLGVIQDVVNEGCFDAMAQAVLNVCPFPDKTLHSVQQSDKGRFSFQNRAEYLRAVRISAFSHERLADIELVYKSAMQNLPMQYQSDSVFLEVFHRPFSKTLFDKFPVSTRMKILSIILKDAADTLVPAEDALTYFISQTDGKTVTPKHESLLKVLLLCGKTDAYQKILQTQNSAPSSLICAHNACLQMLKGKYDQALEGFKQALTLKKSKSRKKNIFLDGYPGLFFILALAASSDGEDHRTALTYIDIARKINHDHGFAIVAMQAVFDEKLGSPGDSPWFDLPSARMTGPMDIFLDILSLSWADASIEKRNLDRLEEIADKASASSYVWLEAEISALLAKLGVKKQAKNKHAKTLHQAMGTKTLTNLVKPIPKWEKDLNRLLNIGKSLDGDRKKTASGEHPYDERLIWLLSYSERYNSCHITPRLQKFTKTGTWTKGRPVALKNLYNNHKSMKHLTEQDHQVCDAIEAETYYTGYRQRYSETYYEIDDDKALPALIGHPLLFFEEDITTPVEIVEGDPELRVRVEKGKISVSMHPNPRNDDARVQITRETPTRLKLVRFSHKHLEICETLGKNGMKLPAKAKEMVSKAMDSLTSYIPVHSDLDVAGDAPGEEIPADPTPHVHVTSHMQGISVTILIRPLKEYGAYFTPGQGGRHVSAQIGGARIQTTRNQNQELEEVAKILDACPTLGSFEPFNGQWQIENPEDALEILFELKTCEHDLILKWPQGEKMKIYGQAGFDNFQLSINKDREWFKASGTLSIDQELSFDLKQLMAMLEQPVGRFIPLDDTTFLAITRSLKERLEELKSYSTPYRNSLRFSPFAALAVEELTDALGSVKSDLAWKKHVKKLTQIVTPQLPSTLKANLRDYQIAGFNWLFQLAHWQVGACLADDMGLGKTVQALAAVLPGAGDGPSLVVAPLSVVSNWVDECRKFAPTLNPIVFGPGDRQETLDTLGPFDVLLVTYGLLQIEADKLSQKNWQTVILDEAQAIKNMQTKRSKAAMNLNAEFRMITTGTPIENHLSELWNLFHFLNPGLLGTWTRFKETFAIPIERDQDKAASQRLQKLIKPFILRRMKADVLKDLPKKTEINLEVVMSDEEAALYEARRQLAVEAIENSDGTTGQIHLKILSELTKLRQLCCNPSLILPDTAIESSKLKLFGELVHELLENNHKVLVFSQFVKHLSILRSYLDGEKIAYQYLDGATSKTMRESRINAFQRGEGDLFLISLKAGGVGLNLTAADYVIHMDPWWNPAVEDQASDRAHRIGQARPVTVYRLIMKDTIEERIVNLHKQKRKLAESLLAGSDVAAKISAEELLSLLRS</sequence>
<proteinExistence type="predicted"/>
<dbReference type="InterPro" id="IPR001650">
    <property type="entry name" value="Helicase_C-like"/>
</dbReference>
<protein>
    <submittedName>
        <fullName evidence="4">DEAD/DEAH box helicase</fullName>
    </submittedName>
</protein>
<feature type="domain" description="Helicase C-terminal" evidence="3">
    <location>
        <begin position="1239"/>
        <end position="1397"/>
    </location>
</feature>
<feature type="domain" description="Helicase ATP-binding" evidence="2">
    <location>
        <begin position="960"/>
        <end position="1116"/>
    </location>
</feature>
<dbReference type="Pfam" id="PF00176">
    <property type="entry name" value="SNF2-rel_dom"/>
    <property type="match status" value="1"/>
</dbReference>
<dbReference type="InterPro" id="IPR000330">
    <property type="entry name" value="SNF2_N"/>
</dbReference>
<dbReference type="Gene3D" id="3.40.50.10810">
    <property type="entry name" value="Tandem AAA-ATPase domain"/>
    <property type="match status" value="1"/>
</dbReference>
<dbReference type="Pfam" id="PF00271">
    <property type="entry name" value="Helicase_C"/>
    <property type="match status" value="1"/>
</dbReference>
<dbReference type="SUPFAM" id="SSF52540">
    <property type="entry name" value="P-loop containing nucleoside triphosphate hydrolases"/>
    <property type="match status" value="2"/>
</dbReference>
<dbReference type="Proteomes" id="UP000553343">
    <property type="component" value="Unassembled WGS sequence"/>
</dbReference>
<gene>
    <name evidence="4" type="ORF">HXW94_12200</name>
</gene>
<dbReference type="GO" id="GO:0004386">
    <property type="term" value="F:helicase activity"/>
    <property type="evidence" value="ECO:0007669"/>
    <property type="project" value="UniProtKB-KW"/>
</dbReference>
<dbReference type="InterPro" id="IPR038718">
    <property type="entry name" value="SNF2-like_sf"/>
</dbReference>
<organism evidence="4 5">
    <name type="scientific">Desulfobacter latus</name>
    <dbReference type="NCBI Taxonomy" id="2292"/>
    <lineage>
        <taxon>Bacteria</taxon>
        <taxon>Pseudomonadati</taxon>
        <taxon>Thermodesulfobacteriota</taxon>
        <taxon>Desulfobacteria</taxon>
        <taxon>Desulfobacterales</taxon>
        <taxon>Desulfobacteraceae</taxon>
        <taxon>Desulfobacter</taxon>
    </lineage>
</organism>
<dbReference type="InterPro" id="IPR027417">
    <property type="entry name" value="P-loop_NTPase"/>
</dbReference>
<dbReference type="EMBL" id="JACADJ010000044">
    <property type="protein sequence ID" value="NWH05737.1"/>
    <property type="molecule type" value="Genomic_DNA"/>
</dbReference>
<dbReference type="SMART" id="SM00487">
    <property type="entry name" value="DEXDc"/>
    <property type="match status" value="1"/>
</dbReference>
<keyword evidence="5" id="KW-1185">Reference proteome</keyword>
<keyword evidence="4" id="KW-0067">ATP-binding</keyword>
<evidence type="ECO:0000259" key="3">
    <source>
        <dbReference type="PROSITE" id="PS51194"/>
    </source>
</evidence>
<dbReference type="PANTHER" id="PTHR10799">
    <property type="entry name" value="SNF2/RAD54 HELICASE FAMILY"/>
    <property type="match status" value="1"/>
</dbReference>
<keyword evidence="4" id="KW-0547">Nucleotide-binding</keyword>
<dbReference type="InterPro" id="IPR049730">
    <property type="entry name" value="SNF2/RAD54-like_C"/>
</dbReference>
<dbReference type="CDD" id="cd18793">
    <property type="entry name" value="SF2_C_SNF"/>
    <property type="match status" value="1"/>
</dbReference>
<evidence type="ECO:0000313" key="5">
    <source>
        <dbReference type="Proteomes" id="UP000553343"/>
    </source>
</evidence>